<reference evidence="7 8" key="1">
    <citation type="journal article" date="2017" name="Int. J. Syst. Evol. Microbiol.">
        <title>Pseudokineococcus basanitobsidens sp. nov., isolated from volcanic rock.</title>
        <authorList>
            <person name="Lee D.W."/>
            <person name="Park M.Y."/>
            <person name="Kim J.J."/>
            <person name="Kim B.S."/>
        </authorList>
    </citation>
    <scope>NUCLEOTIDE SEQUENCE [LARGE SCALE GENOMIC DNA]</scope>
    <source>
        <strain evidence="7 8">DSM 103726</strain>
    </source>
</reference>
<evidence type="ECO:0000256" key="4">
    <source>
        <dbReference type="RuleBase" id="RU003744"/>
    </source>
</evidence>
<evidence type="ECO:0000313" key="7">
    <source>
        <dbReference type="EMBL" id="MEJ5946120.1"/>
    </source>
</evidence>
<keyword evidence="3 5" id="KW-0732">Signal</keyword>
<evidence type="ECO:0000256" key="5">
    <source>
        <dbReference type="SAM" id="SignalP"/>
    </source>
</evidence>
<keyword evidence="8" id="KW-1185">Reference proteome</keyword>
<dbReference type="SUPFAM" id="SSF53850">
    <property type="entry name" value="Periplasmic binding protein-like II"/>
    <property type="match status" value="1"/>
</dbReference>
<dbReference type="Proteomes" id="UP001387100">
    <property type="component" value="Unassembled WGS sequence"/>
</dbReference>
<evidence type="ECO:0000313" key="8">
    <source>
        <dbReference type="Proteomes" id="UP001387100"/>
    </source>
</evidence>
<feature type="chain" id="PRO_5047535606" evidence="5">
    <location>
        <begin position="26"/>
        <end position="280"/>
    </location>
</feature>
<protein>
    <submittedName>
        <fullName evidence="7">Transporter substrate-binding domain-containing protein</fullName>
    </submittedName>
</protein>
<feature type="signal peptide" evidence="5">
    <location>
        <begin position="1"/>
        <end position="25"/>
    </location>
</feature>
<comment type="similarity">
    <text evidence="2 4">Belongs to the bacterial solute-binding protein 3 family.</text>
</comment>
<dbReference type="Pfam" id="PF00497">
    <property type="entry name" value="SBP_bac_3"/>
    <property type="match status" value="1"/>
</dbReference>
<proteinExistence type="inferred from homology"/>
<organism evidence="7 8">
    <name type="scientific">Pseudokineococcus basanitobsidens</name>
    <dbReference type="NCBI Taxonomy" id="1926649"/>
    <lineage>
        <taxon>Bacteria</taxon>
        <taxon>Bacillati</taxon>
        <taxon>Actinomycetota</taxon>
        <taxon>Actinomycetes</taxon>
        <taxon>Kineosporiales</taxon>
        <taxon>Kineosporiaceae</taxon>
        <taxon>Pseudokineococcus</taxon>
    </lineage>
</organism>
<dbReference type="PROSITE" id="PS51257">
    <property type="entry name" value="PROKAR_LIPOPROTEIN"/>
    <property type="match status" value="1"/>
</dbReference>
<dbReference type="PANTHER" id="PTHR35936:SF17">
    <property type="entry name" value="ARGININE-BINDING EXTRACELLULAR PROTEIN ARTP"/>
    <property type="match status" value="1"/>
</dbReference>
<name>A0ABU8RLY9_9ACTN</name>
<comment type="caution">
    <text evidence="7">The sequence shown here is derived from an EMBL/GenBank/DDBJ whole genome shotgun (WGS) entry which is preliminary data.</text>
</comment>
<dbReference type="InterPro" id="IPR001638">
    <property type="entry name" value="Solute-binding_3/MltF_N"/>
</dbReference>
<accession>A0ABU8RLY9</accession>
<evidence type="ECO:0000256" key="2">
    <source>
        <dbReference type="ARBA" id="ARBA00010333"/>
    </source>
</evidence>
<dbReference type="PANTHER" id="PTHR35936">
    <property type="entry name" value="MEMBRANE-BOUND LYTIC MUREIN TRANSGLYCOSYLASE F"/>
    <property type="match status" value="1"/>
</dbReference>
<feature type="domain" description="Solute-binding protein family 3/N-terminal" evidence="6">
    <location>
        <begin position="46"/>
        <end position="265"/>
    </location>
</feature>
<evidence type="ECO:0000259" key="6">
    <source>
        <dbReference type="SMART" id="SM00062"/>
    </source>
</evidence>
<dbReference type="InterPro" id="IPR018313">
    <property type="entry name" value="SBP_3_CS"/>
</dbReference>
<dbReference type="PROSITE" id="PS01039">
    <property type="entry name" value="SBP_BACTERIAL_3"/>
    <property type="match status" value="1"/>
</dbReference>
<evidence type="ECO:0000256" key="3">
    <source>
        <dbReference type="ARBA" id="ARBA00022729"/>
    </source>
</evidence>
<sequence length="280" mass="29036">MSRTRSSRTTTTAAALGVLAMVAVAGCGGQEAGTTESGVELVDAGAITTCTHLPYEPFQFQEGDEVVGFDVDVVDEVADDLGVEQKIVNTPFETIQSGEALNAGQCDLAAAGMTITDVREQNLDFSDPYFDATQALLVPADSGIDSAEGLDGLRLAVQSGTTGADYAAENIPGAELVTYEDLGLLLTAVQTGQVDAGINDNGVLLDFVAKNPELAVTTEFDTGEQYGIGVRTGNTALLDQVNATLERIQDDGTYDEIYAKWFGEASTGAPSASAEPSASS</sequence>
<evidence type="ECO:0000256" key="1">
    <source>
        <dbReference type="ARBA" id="ARBA00004196"/>
    </source>
</evidence>
<dbReference type="SMART" id="SM00062">
    <property type="entry name" value="PBPb"/>
    <property type="match status" value="1"/>
</dbReference>
<comment type="subcellular location">
    <subcellularLocation>
        <location evidence="1">Cell envelope</location>
    </subcellularLocation>
</comment>
<dbReference type="EMBL" id="JBBIAA010000016">
    <property type="protein sequence ID" value="MEJ5946120.1"/>
    <property type="molecule type" value="Genomic_DNA"/>
</dbReference>
<dbReference type="Gene3D" id="3.40.190.10">
    <property type="entry name" value="Periplasmic binding protein-like II"/>
    <property type="match status" value="2"/>
</dbReference>
<gene>
    <name evidence="7" type="ORF">WDZ17_12535</name>
</gene>